<dbReference type="GO" id="GO:0046872">
    <property type="term" value="F:metal ion binding"/>
    <property type="evidence" value="ECO:0007669"/>
    <property type="project" value="UniProtKB-KW"/>
</dbReference>
<dbReference type="GO" id="GO:0005886">
    <property type="term" value="C:plasma membrane"/>
    <property type="evidence" value="ECO:0007669"/>
    <property type="project" value="UniProtKB-SubCell"/>
</dbReference>
<comment type="similarity">
    <text evidence="10 12">Belongs to the fluoride channel Fluc/FEX (TC 1.A.43) family.</text>
</comment>
<evidence type="ECO:0000256" key="3">
    <source>
        <dbReference type="ARBA" id="ARBA00022519"/>
    </source>
</evidence>
<evidence type="ECO:0000313" key="14">
    <source>
        <dbReference type="Proteomes" id="UP000201838"/>
    </source>
</evidence>
<feature type="transmembrane region" description="Helical" evidence="12">
    <location>
        <begin position="77"/>
        <end position="97"/>
    </location>
</feature>
<keyword evidence="14" id="KW-1185">Reference proteome</keyword>
<feature type="binding site" evidence="12">
    <location>
        <position position="84"/>
    </location>
    <ligand>
        <name>Na(+)</name>
        <dbReference type="ChEBI" id="CHEBI:29101"/>
        <note>structural</note>
    </ligand>
</feature>
<dbReference type="PANTHER" id="PTHR28259:SF1">
    <property type="entry name" value="FLUORIDE EXPORT PROTEIN 1-RELATED"/>
    <property type="match status" value="1"/>
</dbReference>
<keyword evidence="7 12" id="KW-0406">Ion transport</keyword>
<dbReference type="HAMAP" id="MF_00454">
    <property type="entry name" value="FluC"/>
    <property type="match status" value="1"/>
</dbReference>
<feature type="transmembrane region" description="Helical" evidence="12">
    <location>
        <begin position="109"/>
        <end position="130"/>
    </location>
</feature>
<dbReference type="InterPro" id="IPR003691">
    <property type="entry name" value="FluC"/>
</dbReference>
<evidence type="ECO:0000256" key="5">
    <source>
        <dbReference type="ARBA" id="ARBA00022989"/>
    </source>
</evidence>
<dbReference type="Proteomes" id="UP000201838">
    <property type="component" value="Unassembled WGS sequence"/>
</dbReference>
<keyword evidence="8 12" id="KW-0472">Membrane</keyword>
<dbReference type="AlphaFoldDB" id="A0A238J689"/>
<comment type="function">
    <text evidence="12">Fluoride-specific ion channel. Important for reducing fluoride concentration in the cell, thus reducing its toxicity.</text>
</comment>
<dbReference type="Pfam" id="PF02537">
    <property type="entry name" value="CRCB"/>
    <property type="match status" value="1"/>
</dbReference>
<comment type="catalytic activity">
    <reaction evidence="11">
        <text>fluoride(in) = fluoride(out)</text>
        <dbReference type="Rhea" id="RHEA:76159"/>
        <dbReference type="ChEBI" id="CHEBI:17051"/>
    </reaction>
    <physiologicalReaction direction="left-to-right" evidence="11">
        <dbReference type="Rhea" id="RHEA:76160"/>
    </physiologicalReaction>
</comment>
<evidence type="ECO:0000256" key="9">
    <source>
        <dbReference type="ARBA" id="ARBA00023303"/>
    </source>
</evidence>
<keyword evidence="6 12" id="KW-0915">Sodium</keyword>
<keyword evidence="5 12" id="KW-1133">Transmembrane helix</keyword>
<protein>
    <recommendedName>
        <fullName evidence="12">Fluoride-specific ion channel FluC</fullName>
    </recommendedName>
</protein>
<proteinExistence type="inferred from homology"/>
<dbReference type="GO" id="GO:0140114">
    <property type="term" value="P:cellular detoxification of fluoride"/>
    <property type="evidence" value="ECO:0007669"/>
    <property type="project" value="UniProtKB-UniRule"/>
</dbReference>
<name>A0A238J689_9RHOB</name>
<comment type="subcellular location">
    <subcellularLocation>
        <location evidence="1 12">Cell membrane</location>
        <topology evidence="1 12">Multi-pass membrane protein</topology>
    </subcellularLocation>
</comment>
<feature type="transmembrane region" description="Helical" evidence="12">
    <location>
        <begin position="12"/>
        <end position="32"/>
    </location>
</feature>
<keyword evidence="12" id="KW-0813">Transport</keyword>
<evidence type="ECO:0000256" key="11">
    <source>
        <dbReference type="ARBA" id="ARBA00035585"/>
    </source>
</evidence>
<dbReference type="EMBL" id="FXXQ01000016">
    <property type="protein sequence ID" value="SMX25404.1"/>
    <property type="molecule type" value="Genomic_DNA"/>
</dbReference>
<feature type="binding site" evidence="12">
    <location>
        <position position="87"/>
    </location>
    <ligand>
        <name>Na(+)</name>
        <dbReference type="ChEBI" id="CHEBI:29101"/>
        <note>structural</note>
    </ligand>
</feature>
<feature type="transmembrane region" description="Helical" evidence="12">
    <location>
        <begin position="44"/>
        <end position="65"/>
    </location>
</feature>
<dbReference type="GO" id="GO:0062054">
    <property type="term" value="F:fluoride channel activity"/>
    <property type="evidence" value="ECO:0007669"/>
    <property type="project" value="UniProtKB-UniRule"/>
</dbReference>
<dbReference type="PANTHER" id="PTHR28259">
    <property type="entry name" value="FLUORIDE EXPORT PROTEIN 1-RELATED"/>
    <property type="match status" value="1"/>
</dbReference>
<keyword evidence="2 12" id="KW-1003">Cell membrane</keyword>
<evidence type="ECO:0000256" key="2">
    <source>
        <dbReference type="ARBA" id="ARBA00022475"/>
    </source>
</evidence>
<evidence type="ECO:0000313" key="13">
    <source>
        <dbReference type="EMBL" id="SMX25404.1"/>
    </source>
</evidence>
<organism evidence="13 14">
    <name type="scientific">Boseongicola aestuarii</name>
    <dbReference type="NCBI Taxonomy" id="1470561"/>
    <lineage>
        <taxon>Bacteria</taxon>
        <taxon>Pseudomonadati</taxon>
        <taxon>Pseudomonadota</taxon>
        <taxon>Alphaproteobacteria</taxon>
        <taxon>Rhodobacterales</taxon>
        <taxon>Paracoccaceae</taxon>
        <taxon>Boseongicola</taxon>
    </lineage>
</organism>
<keyword evidence="3" id="KW-0997">Cell inner membrane</keyword>
<evidence type="ECO:0000256" key="8">
    <source>
        <dbReference type="ARBA" id="ARBA00023136"/>
    </source>
</evidence>
<gene>
    <name evidence="12 13" type="primary">crcB</name>
    <name evidence="12" type="synonym">fluC</name>
    <name evidence="13" type="ORF">BOA8489_03547</name>
</gene>
<evidence type="ECO:0000256" key="12">
    <source>
        <dbReference type="HAMAP-Rule" id="MF_00454"/>
    </source>
</evidence>
<dbReference type="NCBIfam" id="TIGR00494">
    <property type="entry name" value="crcB"/>
    <property type="match status" value="1"/>
</dbReference>
<dbReference type="NCBIfam" id="NF010805">
    <property type="entry name" value="PRK14209.1"/>
    <property type="match status" value="1"/>
</dbReference>
<evidence type="ECO:0000256" key="1">
    <source>
        <dbReference type="ARBA" id="ARBA00004651"/>
    </source>
</evidence>
<sequence length="135" mass="13900">MGRPKATARAMLGHFLSVGLGGALGAMARYGVGLAIVRAVGHGFPVAILTVNVVGSFLMGVFVVVAAYRGLTWMSPLVMTGFLGGFTTFSAFSLEAVTLYERGEVGQAALYVCLSVVLSIGGLVAGLWVARGLMT</sequence>
<comment type="activity regulation">
    <text evidence="12">Na(+) is not transported, but it plays an essential structural role and its presence is essential for fluoride channel function.</text>
</comment>
<keyword evidence="4 12" id="KW-0812">Transmembrane</keyword>
<accession>A0A238J689</accession>
<evidence type="ECO:0000256" key="4">
    <source>
        <dbReference type="ARBA" id="ARBA00022692"/>
    </source>
</evidence>
<keyword evidence="9 12" id="KW-0407">Ion channel</keyword>
<keyword evidence="12" id="KW-0479">Metal-binding</keyword>
<reference evidence="13 14" key="1">
    <citation type="submission" date="2017-05" db="EMBL/GenBank/DDBJ databases">
        <authorList>
            <person name="Song R."/>
            <person name="Chenine A.L."/>
            <person name="Ruprecht R.M."/>
        </authorList>
    </citation>
    <scope>NUCLEOTIDE SEQUENCE [LARGE SCALE GENOMIC DNA]</scope>
    <source>
        <strain evidence="13 14">CECT 8489</strain>
    </source>
</reference>
<evidence type="ECO:0000256" key="7">
    <source>
        <dbReference type="ARBA" id="ARBA00023065"/>
    </source>
</evidence>
<evidence type="ECO:0000256" key="6">
    <source>
        <dbReference type="ARBA" id="ARBA00023053"/>
    </source>
</evidence>
<evidence type="ECO:0000256" key="10">
    <source>
        <dbReference type="ARBA" id="ARBA00035120"/>
    </source>
</evidence>